<name>A0A290HY58_9BACT</name>
<feature type="domain" description="AsmA" evidence="2">
    <location>
        <begin position="7"/>
        <end position="193"/>
    </location>
</feature>
<reference evidence="4" key="1">
    <citation type="submission" date="2017-09" db="EMBL/GenBank/DDBJ databases">
        <title>The complete genome of Sulfurospirillum sp. JPD-1.</title>
        <authorList>
            <person name="Goris T."/>
        </authorList>
    </citation>
    <scope>NUCLEOTIDE SEQUENCE [LARGE SCALE GENOMIC DNA]</scope>
    <source>
        <strain evidence="4">JPD-1</strain>
    </source>
</reference>
<dbReference type="PANTHER" id="PTHR30441:SF8">
    <property type="entry name" value="DUF748 DOMAIN-CONTAINING PROTEIN"/>
    <property type="match status" value="1"/>
</dbReference>
<dbReference type="Pfam" id="PF05170">
    <property type="entry name" value="AsmA"/>
    <property type="match status" value="1"/>
</dbReference>
<dbReference type="GO" id="GO:0090313">
    <property type="term" value="P:regulation of protein targeting to membrane"/>
    <property type="evidence" value="ECO:0007669"/>
    <property type="project" value="TreeGrafter"/>
</dbReference>
<evidence type="ECO:0000259" key="2">
    <source>
        <dbReference type="Pfam" id="PF05170"/>
    </source>
</evidence>
<organism evidence="3 4">
    <name type="scientific">Sulfurospirillum diekertiae</name>
    <dbReference type="NCBI Taxonomy" id="1854492"/>
    <lineage>
        <taxon>Bacteria</taxon>
        <taxon>Pseudomonadati</taxon>
        <taxon>Campylobacterota</taxon>
        <taxon>Epsilonproteobacteria</taxon>
        <taxon>Campylobacterales</taxon>
        <taxon>Sulfurospirillaceae</taxon>
        <taxon>Sulfurospirillum</taxon>
    </lineage>
</organism>
<proteinExistence type="predicted"/>
<keyword evidence="1" id="KW-0472">Membrane</keyword>
<gene>
    <name evidence="3" type="ORF">SJPD1_2202</name>
</gene>
<feature type="transmembrane region" description="Helical" evidence="1">
    <location>
        <begin position="6"/>
        <end position="27"/>
    </location>
</feature>
<dbReference type="PANTHER" id="PTHR30441">
    <property type="entry name" value="DUF748 DOMAIN-CONTAINING PROTEIN"/>
    <property type="match status" value="1"/>
</dbReference>
<dbReference type="EMBL" id="CP023275">
    <property type="protein sequence ID" value="ATB70299.1"/>
    <property type="molecule type" value="Genomic_DNA"/>
</dbReference>
<protein>
    <submittedName>
        <fullName evidence="3">AsmA domain-containing protein</fullName>
    </submittedName>
</protein>
<dbReference type="RefSeq" id="WP_096047200.1">
    <property type="nucleotide sequence ID" value="NZ_CP023275.1"/>
</dbReference>
<keyword evidence="1" id="KW-0812">Transmembrane</keyword>
<evidence type="ECO:0000313" key="4">
    <source>
        <dbReference type="Proteomes" id="UP000217349"/>
    </source>
</evidence>
<accession>A0A290HY58</accession>
<dbReference type="InterPro" id="IPR007844">
    <property type="entry name" value="AsmA"/>
</dbReference>
<dbReference type="AlphaFoldDB" id="A0A290HY58"/>
<dbReference type="Proteomes" id="UP000217349">
    <property type="component" value="Chromosome"/>
</dbReference>
<dbReference type="GO" id="GO:0005886">
    <property type="term" value="C:plasma membrane"/>
    <property type="evidence" value="ECO:0007669"/>
    <property type="project" value="TreeGrafter"/>
</dbReference>
<sequence>MFKKIVLGIVVLVAVVIAAFFFLIKVIDFNEYKPRLHKAIKESTGYEVIIRGDITLTLSPIGVSVSDIEVTNPTYHPETPFAKLSSFDVSLDVSALLKKEIKVTQLSLDGLALNIEKIKDGKFNYDLLPISTQKTADKKTKENNATVEKESDLSAFMNAKKIIFSNSTVSYADVNATNKIVFEHVDLDINDISYDASKHSIQGLYFTADTHIDKIQYGNAYAVQDISMSFELKNGIAVSSALKYTLFDTQIQGNGKFDFCGKQPKVSLKSKIVGLKLASLSKELWGKDLLDGSANGDFKLSFFVGDGTTFKSTLNGFVQLSGEEIALKGYDIDKIALVLDPFQKEKLNLNTLISGTIEAFKGGNSVIKELNTKVDLGYSEIKLSDVALSTASNRIAIKGAINTVDEKLIDIKAALLDTKGCAVVEQKFSGTYAKPSVKLDATAVATLKDVVLSFTTKSKITHTQPKQNDENCTVFYDGVIKQPELVSPTTSLPSVSE</sequence>
<keyword evidence="1" id="KW-1133">Transmembrane helix</keyword>
<evidence type="ECO:0000256" key="1">
    <source>
        <dbReference type="SAM" id="Phobius"/>
    </source>
</evidence>
<dbReference type="OrthoDB" id="5290537at2"/>
<dbReference type="InterPro" id="IPR052894">
    <property type="entry name" value="AsmA-related"/>
</dbReference>
<evidence type="ECO:0000313" key="3">
    <source>
        <dbReference type="EMBL" id="ATB70299.1"/>
    </source>
</evidence>
<dbReference type="KEGG" id="sulj:SJPD1_2202"/>